<dbReference type="Pfam" id="PF00293">
    <property type="entry name" value="NUDIX"/>
    <property type="match status" value="1"/>
</dbReference>
<dbReference type="PANTHER" id="PTHR43046:SF14">
    <property type="entry name" value="MUTT_NUDIX FAMILY PROTEIN"/>
    <property type="match status" value="1"/>
</dbReference>
<dbReference type="EMBL" id="JADPRT010000008">
    <property type="protein sequence ID" value="MBF9070381.1"/>
    <property type="molecule type" value="Genomic_DNA"/>
</dbReference>
<evidence type="ECO:0000313" key="4">
    <source>
        <dbReference type="EMBL" id="MBF9070381.1"/>
    </source>
</evidence>
<dbReference type="GO" id="GO:0016787">
    <property type="term" value="F:hydrolase activity"/>
    <property type="evidence" value="ECO:0007669"/>
    <property type="project" value="UniProtKB-KW"/>
</dbReference>
<dbReference type="Proteomes" id="UP000657385">
    <property type="component" value="Unassembled WGS sequence"/>
</dbReference>
<evidence type="ECO:0000256" key="2">
    <source>
        <dbReference type="ARBA" id="ARBA00022801"/>
    </source>
</evidence>
<dbReference type="InterPro" id="IPR015797">
    <property type="entry name" value="NUDIX_hydrolase-like_dom_sf"/>
</dbReference>
<dbReference type="InterPro" id="IPR020476">
    <property type="entry name" value="Nudix_hydrolase"/>
</dbReference>
<evidence type="ECO:0000256" key="1">
    <source>
        <dbReference type="ARBA" id="ARBA00001946"/>
    </source>
</evidence>
<proteinExistence type="predicted"/>
<organism evidence="4 5">
    <name type="scientific">Streptacidiphilus fuscans</name>
    <dbReference type="NCBI Taxonomy" id="2789292"/>
    <lineage>
        <taxon>Bacteria</taxon>
        <taxon>Bacillati</taxon>
        <taxon>Actinomycetota</taxon>
        <taxon>Actinomycetes</taxon>
        <taxon>Kitasatosporales</taxon>
        <taxon>Streptomycetaceae</taxon>
        <taxon>Streptacidiphilus</taxon>
    </lineage>
</organism>
<dbReference type="PRINTS" id="PR00502">
    <property type="entry name" value="NUDIXFAMILY"/>
</dbReference>
<dbReference type="PROSITE" id="PS51462">
    <property type="entry name" value="NUDIX"/>
    <property type="match status" value="1"/>
</dbReference>
<comment type="caution">
    <text evidence="4">The sequence shown here is derived from an EMBL/GenBank/DDBJ whole genome shotgun (WGS) entry which is preliminary data.</text>
</comment>
<gene>
    <name evidence="4" type="ORF">I2501_20355</name>
</gene>
<accession>A0A931B7D9</accession>
<comment type="cofactor">
    <cofactor evidence="1">
        <name>Mg(2+)</name>
        <dbReference type="ChEBI" id="CHEBI:18420"/>
    </cofactor>
</comment>
<evidence type="ECO:0000259" key="3">
    <source>
        <dbReference type="PROSITE" id="PS51462"/>
    </source>
</evidence>
<dbReference type="InterPro" id="IPR000086">
    <property type="entry name" value="NUDIX_hydrolase_dom"/>
</dbReference>
<reference evidence="4" key="1">
    <citation type="submission" date="2020-11" db="EMBL/GenBank/DDBJ databases">
        <title>Isolation and identification of active actinomycetes.</title>
        <authorList>
            <person name="Yu B."/>
        </authorList>
    </citation>
    <scope>NUCLEOTIDE SEQUENCE</scope>
    <source>
        <strain evidence="4">NEAU-YB345</strain>
    </source>
</reference>
<protein>
    <submittedName>
        <fullName evidence="4">NUDIX hydrolase</fullName>
    </submittedName>
</protein>
<feature type="domain" description="Nudix hydrolase" evidence="3">
    <location>
        <begin position="16"/>
        <end position="152"/>
    </location>
</feature>
<dbReference type="PANTHER" id="PTHR43046">
    <property type="entry name" value="GDP-MANNOSE MANNOSYL HYDROLASE"/>
    <property type="match status" value="1"/>
</dbReference>
<evidence type="ECO:0000313" key="5">
    <source>
        <dbReference type="Proteomes" id="UP000657385"/>
    </source>
</evidence>
<keyword evidence="2 4" id="KW-0378">Hydrolase</keyword>
<sequence length="169" mass="19006">MASGWLPPEEYVRTLPKQTGYACLYFTDEQGNPFQLRSVHAAHAEVWQWPGGNLDAGETPWEAAVRECREETGLVFRGEPRLLLTHFVTPRPSWPCAHVGFVFDGGVLSARELAAVRLDPAEHSEWAVRSPEAWRDDMDDPTYRRLAIAVEARRTGVAGYLETLNRKGS</sequence>
<dbReference type="SUPFAM" id="SSF55811">
    <property type="entry name" value="Nudix"/>
    <property type="match status" value="1"/>
</dbReference>
<keyword evidence="5" id="KW-1185">Reference proteome</keyword>
<name>A0A931B7D9_9ACTN</name>
<dbReference type="Gene3D" id="3.90.79.10">
    <property type="entry name" value="Nucleoside Triphosphate Pyrophosphohydrolase"/>
    <property type="match status" value="1"/>
</dbReference>
<dbReference type="AlphaFoldDB" id="A0A931B7D9"/>
<dbReference type="RefSeq" id="WP_196195555.1">
    <property type="nucleotide sequence ID" value="NZ_JADPRT010000008.1"/>
</dbReference>